<accession>A0ABT3ZS20</accession>
<dbReference type="PANTHER" id="PTHR36920">
    <property type="match status" value="1"/>
</dbReference>
<dbReference type="SUPFAM" id="SSF56925">
    <property type="entry name" value="OMPA-like"/>
    <property type="match status" value="1"/>
</dbReference>
<evidence type="ECO:0000313" key="3">
    <source>
        <dbReference type="EMBL" id="MCY0389212.1"/>
    </source>
</evidence>
<dbReference type="EMBL" id="JAPMXC010000010">
    <property type="protein sequence ID" value="MCY0389212.1"/>
    <property type="molecule type" value="Genomic_DNA"/>
</dbReference>
<keyword evidence="2" id="KW-0732">Signal</keyword>
<evidence type="ECO:0000256" key="1">
    <source>
        <dbReference type="ARBA" id="ARBA00004442"/>
    </source>
</evidence>
<protein>
    <submittedName>
        <fullName evidence="3">Outer membrane beta-barrel protein</fullName>
    </submittedName>
</protein>
<gene>
    <name evidence="3" type="ORF">OVY01_18865</name>
</gene>
<proteinExistence type="predicted"/>
<dbReference type="RefSeq" id="WP_267849115.1">
    <property type="nucleotide sequence ID" value="NZ_JAPMXC010000010.1"/>
</dbReference>
<evidence type="ECO:0000256" key="2">
    <source>
        <dbReference type="SAM" id="SignalP"/>
    </source>
</evidence>
<reference evidence="3" key="1">
    <citation type="submission" date="2022-11" db="EMBL/GenBank/DDBJ databases">
        <title>Robbsia betulipollinis sp. nov., isolated from pollen of birch (Betula pendula).</title>
        <authorList>
            <person name="Shi H."/>
            <person name="Ambika Manirajan B."/>
            <person name="Ratering S."/>
            <person name="Geissler-Plaum R."/>
            <person name="Schnell S."/>
        </authorList>
    </citation>
    <scope>NUCLEOTIDE SEQUENCE</scope>
    <source>
        <strain evidence="3">Bb-Pol-6</strain>
    </source>
</reference>
<dbReference type="PANTHER" id="PTHR36920:SF1">
    <property type="entry name" value="OUTER MEMBRANE PROTEIN W"/>
    <property type="match status" value="1"/>
</dbReference>
<dbReference type="InterPro" id="IPR011250">
    <property type="entry name" value="OMP/PagP_B-barrel"/>
</dbReference>
<comment type="subcellular location">
    <subcellularLocation>
        <location evidence="1">Cell outer membrane</location>
    </subcellularLocation>
</comment>
<feature type="chain" id="PRO_5046350364" evidence="2">
    <location>
        <begin position="22"/>
        <end position="200"/>
    </location>
</feature>
<dbReference type="Pfam" id="PF03922">
    <property type="entry name" value="OmpW"/>
    <property type="match status" value="1"/>
</dbReference>
<feature type="signal peptide" evidence="2">
    <location>
        <begin position="1"/>
        <end position="21"/>
    </location>
</feature>
<keyword evidence="4" id="KW-1185">Reference proteome</keyword>
<dbReference type="InterPro" id="IPR005618">
    <property type="entry name" value="OMPW"/>
</dbReference>
<sequence length="200" mass="21372">MKQWKIAVAALGLMASSVAMAAQGDIIARVRALSIQPDVSTSNTLSTLGVDVNPAIVPEVDFTYMIRDHIGIELIAGTARHTVTSNIGELGRISHLPPTLTLQYHFTPAAKLRPYVGAGLNYTLFYDDKLSAGGADIAVKNHSFGPALQVGLDYQVSKRIFVNVDLKKLWIKTDATMGGAPLGTLKINPWIIGVGVGTTF</sequence>
<evidence type="ECO:0000313" key="4">
    <source>
        <dbReference type="Proteomes" id="UP001082899"/>
    </source>
</evidence>
<name>A0ABT3ZS20_9BURK</name>
<dbReference type="Proteomes" id="UP001082899">
    <property type="component" value="Unassembled WGS sequence"/>
</dbReference>
<dbReference type="Gene3D" id="2.40.160.20">
    <property type="match status" value="1"/>
</dbReference>
<comment type="caution">
    <text evidence="3">The sequence shown here is derived from an EMBL/GenBank/DDBJ whole genome shotgun (WGS) entry which is preliminary data.</text>
</comment>
<organism evidence="3 4">
    <name type="scientific">Robbsia betulipollinis</name>
    <dbReference type="NCBI Taxonomy" id="2981849"/>
    <lineage>
        <taxon>Bacteria</taxon>
        <taxon>Pseudomonadati</taxon>
        <taxon>Pseudomonadota</taxon>
        <taxon>Betaproteobacteria</taxon>
        <taxon>Burkholderiales</taxon>
        <taxon>Burkholderiaceae</taxon>
        <taxon>Robbsia</taxon>
    </lineage>
</organism>